<dbReference type="GO" id="GO:0106300">
    <property type="term" value="P:protein-DNA covalent cross-linking repair"/>
    <property type="evidence" value="ECO:0007669"/>
    <property type="project" value="InterPro"/>
</dbReference>
<dbReference type="Proteomes" id="UP000050497">
    <property type="component" value="Unassembled WGS sequence"/>
</dbReference>
<name>A0A0P7XYI0_9HYPH</name>
<keyword evidence="3" id="KW-0227">DNA damage</keyword>
<dbReference type="GO" id="GO:0016829">
    <property type="term" value="F:lyase activity"/>
    <property type="evidence" value="ECO:0007669"/>
    <property type="project" value="UniProtKB-KW"/>
</dbReference>
<evidence type="ECO:0000313" key="12">
    <source>
        <dbReference type="Proteomes" id="UP000050497"/>
    </source>
</evidence>
<keyword evidence="2 8" id="KW-0645">Protease</keyword>
<evidence type="ECO:0000256" key="2">
    <source>
        <dbReference type="ARBA" id="ARBA00022670"/>
    </source>
</evidence>
<evidence type="ECO:0000313" key="10">
    <source>
        <dbReference type="EMBL" id="KPQ12805.1"/>
    </source>
</evidence>
<protein>
    <recommendedName>
        <fullName evidence="8">Abasic site processing protein</fullName>
        <ecNumber evidence="8">3.4.-.-</ecNumber>
    </recommendedName>
</protein>
<dbReference type="GO" id="GO:0006508">
    <property type="term" value="P:proteolysis"/>
    <property type="evidence" value="ECO:0007669"/>
    <property type="project" value="UniProtKB-KW"/>
</dbReference>
<evidence type="ECO:0000256" key="5">
    <source>
        <dbReference type="ARBA" id="ARBA00023124"/>
    </source>
</evidence>
<sequence length="257" mass="29051">MCGRFAVTLPPERFREAYGYEEAPNFPPRYNIAPTQPVGVVLQDGEARRFRLMRWGFLPGWVKDAKDFPLVINARRESITQKPTFRAAIRRRRCVFLADAFYEWQREGDRKVPFAVRMQSLGPMPMAGIWETWSDPQGGEIDTAAIVTTDANGLVSAIHHRMPVILGKAGLATWLDPDTPLDRIGALTDPCPDDWLRLDRVSRRVNKVANDDAGLLEPVTDDKSARGDDEGVRETDAVQADMQEQQQEEEPRQGSLF</sequence>
<dbReference type="STRING" id="1653334.GA0071312_3525"/>
<evidence type="ECO:0000256" key="7">
    <source>
        <dbReference type="ARBA" id="ARBA00023239"/>
    </source>
</evidence>
<evidence type="ECO:0000256" key="3">
    <source>
        <dbReference type="ARBA" id="ARBA00022763"/>
    </source>
</evidence>
<keyword evidence="7" id="KW-0456">Lyase</keyword>
<organism evidence="10 12">
    <name type="scientific">Saliniramus fredricksonii</name>
    <dbReference type="NCBI Taxonomy" id="1653334"/>
    <lineage>
        <taxon>Bacteria</taxon>
        <taxon>Pseudomonadati</taxon>
        <taxon>Pseudomonadota</taxon>
        <taxon>Alphaproteobacteria</taxon>
        <taxon>Hyphomicrobiales</taxon>
        <taxon>Salinarimonadaceae</taxon>
        <taxon>Saliniramus</taxon>
    </lineage>
</organism>
<dbReference type="PANTHER" id="PTHR13604:SF0">
    <property type="entry name" value="ABASIC SITE PROCESSING PROTEIN HMCES"/>
    <property type="match status" value="1"/>
</dbReference>
<evidence type="ECO:0000256" key="9">
    <source>
        <dbReference type="SAM" id="MobiDB-lite"/>
    </source>
</evidence>
<reference evidence="11 13" key="2">
    <citation type="submission" date="2016-08" db="EMBL/GenBank/DDBJ databases">
        <authorList>
            <person name="Varghese N."/>
            <person name="Submissions Spin"/>
        </authorList>
    </citation>
    <scope>NUCLEOTIDE SEQUENCE [LARGE SCALE GENOMIC DNA]</scope>
    <source>
        <strain evidence="11 13">HL-109</strain>
    </source>
</reference>
<dbReference type="OrthoDB" id="9782620at2"/>
<reference evidence="10 12" key="1">
    <citation type="submission" date="2015-09" db="EMBL/GenBank/DDBJ databases">
        <title>Identification and resolution of microdiversity through metagenomic sequencing of parallel consortia.</title>
        <authorList>
            <person name="Nelson W.C."/>
            <person name="Romine M.F."/>
            <person name="Lindemann S.R."/>
        </authorList>
    </citation>
    <scope>NUCLEOTIDE SEQUENCE [LARGE SCALE GENOMIC DNA]</scope>
    <source>
        <strain evidence="10">HL-109</strain>
    </source>
</reference>
<gene>
    <name evidence="11" type="ORF">GA0071312_3525</name>
    <name evidence="10" type="ORF">HLUCCO17_01525</name>
</gene>
<dbReference type="Gene3D" id="3.90.1680.10">
    <property type="entry name" value="SOS response associated peptidase-like"/>
    <property type="match status" value="1"/>
</dbReference>
<dbReference type="AlphaFoldDB" id="A0A0P7XYI0"/>
<evidence type="ECO:0000256" key="8">
    <source>
        <dbReference type="RuleBase" id="RU364100"/>
    </source>
</evidence>
<dbReference type="InterPro" id="IPR036590">
    <property type="entry name" value="SRAP-like"/>
</dbReference>
<dbReference type="EC" id="3.4.-.-" evidence="8"/>
<keyword evidence="13" id="KW-1185">Reference proteome</keyword>
<feature type="compositionally biased region" description="Basic and acidic residues" evidence="9">
    <location>
        <begin position="220"/>
        <end position="236"/>
    </location>
</feature>
<dbReference type="GO" id="GO:0008233">
    <property type="term" value="F:peptidase activity"/>
    <property type="evidence" value="ECO:0007669"/>
    <property type="project" value="UniProtKB-KW"/>
</dbReference>
<evidence type="ECO:0000256" key="4">
    <source>
        <dbReference type="ARBA" id="ARBA00022801"/>
    </source>
</evidence>
<dbReference type="Pfam" id="PF02586">
    <property type="entry name" value="SRAP"/>
    <property type="match status" value="1"/>
</dbReference>
<dbReference type="EMBL" id="FMBM01000003">
    <property type="protein sequence ID" value="SCC82520.1"/>
    <property type="molecule type" value="Genomic_DNA"/>
</dbReference>
<feature type="region of interest" description="Disordered" evidence="9">
    <location>
        <begin position="211"/>
        <end position="257"/>
    </location>
</feature>
<dbReference type="EMBL" id="LJSX01000001">
    <property type="protein sequence ID" value="KPQ12805.1"/>
    <property type="molecule type" value="Genomic_DNA"/>
</dbReference>
<evidence type="ECO:0000313" key="11">
    <source>
        <dbReference type="EMBL" id="SCC82520.1"/>
    </source>
</evidence>
<dbReference type="PATRIC" id="fig|1653334.4.peg.2067"/>
<comment type="caution">
    <text evidence="10">The sequence shown here is derived from an EMBL/GenBank/DDBJ whole genome shotgun (WGS) entry which is preliminary data.</text>
</comment>
<evidence type="ECO:0000313" key="13">
    <source>
        <dbReference type="Proteomes" id="UP000182800"/>
    </source>
</evidence>
<accession>A0A0P7XYI0</accession>
<dbReference type="InterPro" id="IPR003738">
    <property type="entry name" value="SRAP"/>
</dbReference>
<keyword evidence="5" id="KW-0190">Covalent protein-DNA linkage</keyword>
<keyword evidence="4 8" id="KW-0378">Hydrolase</keyword>
<evidence type="ECO:0000256" key="1">
    <source>
        <dbReference type="ARBA" id="ARBA00008136"/>
    </source>
</evidence>
<dbReference type="SUPFAM" id="SSF143081">
    <property type="entry name" value="BB1717-like"/>
    <property type="match status" value="1"/>
</dbReference>
<dbReference type="GO" id="GO:0003697">
    <property type="term" value="F:single-stranded DNA binding"/>
    <property type="evidence" value="ECO:0007669"/>
    <property type="project" value="InterPro"/>
</dbReference>
<dbReference type="Proteomes" id="UP000182800">
    <property type="component" value="Unassembled WGS sequence"/>
</dbReference>
<evidence type="ECO:0000256" key="6">
    <source>
        <dbReference type="ARBA" id="ARBA00023125"/>
    </source>
</evidence>
<keyword evidence="6" id="KW-0238">DNA-binding</keyword>
<proteinExistence type="inferred from homology"/>
<dbReference type="PANTHER" id="PTHR13604">
    <property type="entry name" value="DC12-RELATED"/>
    <property type="match status" value="1"/>
</dbReference>
<comment type="similarity">
    <text evidence="1 8">Belongs to the SOS response-associated peptidase family.</text>
</comment>
<dbReference type="RefSeq" id="WP_074446337.1">
    <property type="nucleotide sequence ID" value="NZ_FMBM01000003.1"/>
</dbReference>